<evidence type="ECO:0000313" key="1">
    <source>
        <dbReference type="EMBL" id="MBW0461763.1"/>
    </source>
</evidence>
<proteinExistence type="predicted"/>
<protein>
    <submittedName>
        <fullName evidence="1">Uncharacterized protein</fullName>
    </submittedName>
</protein>
<gene>
    <name evidence="1" type="ORF">O181_001478</name>
</gene>
<comment type="caution">
    <text evidence="1">The sequence shown here is derived from an EMBL/GenBank/DDBJ whole genome shotgun (WGS) entry which is preliminary data.</text>
</comment>
<evidence type="ECO:0000313" key="2">
    <source>
        <dbReference type="Proteomes" id="UP000765509"/>
    </source>
</evidence>
<dbReference type="EMBL" id="AVOT02000217">
    <property type="protein sequence ID" value="MBW0461763.1"/>
    <property type="molecule type" value="Genomic_DNA"/>
</dbReference>
<accession>A0A9Q3BAL3</accession>
<organism evidence="1 2">
    <name type="scientific">Austropuccinia psidii MF-1</name>
    <dbReference type="NCBI Taxonomy" id="1389203"/>
    <lineage>
        <taxon>Eukaryota</taxon>
        <taxon>Fungi</taxon>
        <taxon>Dikarya</taxon>
        <taxon>Basidiomycota</taxon>
        <taxon>Pucciniomycotina</taxon>
        <taxon>Pucciniomycetes</taxon>
        <taxon>Pucciniales</taxon>
        <taxon>Sphaerophragmiaceae</taxon>
        <taxon>Austropuccinia</taxon>
    </lineage>
</organism>
<keyword evidence="2" id="KW-1185">Reference proteome</keyword>
<name>A0A9Q3BAL3_9BASI</name>
<sequence>MVEIRAKEYNMWFDRNYVEILIKKVENIAEIKGESQRDIARQIAFWTKDGEISYHIEGMQGYKIGDWDQLKVDTKRRWGTISPQRRYTLSSIT</sequence>
<dbReference type="AlphaFoldDB" id="A0A9Q3BAL3"/>
<reference evidence="1" key="1">
    <citation type="submission" date="2021-03" db="EMBL/GenBank/DDBJ databases">
        <title>Draft genome sequence of rust myrtle Austropuccinia psidii MF-1, a brazilian biotype.</title>
        <authorList>
            <person name="Quecine M.C."/>
            <person name="Pachon D.M.R."/>
            <person name="Bonatelli M.L."/>
            <person name="Correr F.H."/>
            <person name="Franceschini L.M."/>
            <person name="Leite T.F."/>
            <person name="Margarido G.R.A."/>
            <person name="Almeida C.A."/>
            <person name="Ferrarezi J.A."/>
            <person name="Labate C.A."/>
        </authorList>
    </citation>
    <scope>NUCLEOTIDE SEQUENCE</scope>
    <source>
        <strain evidence="1">MF-1</strain>
    </source>
</reference>
<dbReference type="Proteomes" id="UP000765509">
    <property type="component" value="Unassembled WGS sequence"/>
</dbReference>
<dbReference type="OrthoDB" id="2152029at2759"/>